<keyword evidence="4" id="KW-1185">Reference proteome</keyword>
<feature type="transmembrane region" description="Helical" evidence="1">
    <location>
        <begin position="131"/>
        <end position="147"/>
    </location>
</feature>
<evidence type="ECO:0000259" key="2">
    <source>
        <dbReference type="Pfam" id="PF02517"/>
    </source>
</evidence>
<accession>A0A1I0CPE1</accession>
<dbReference type="InterPro" id="IPR003675">
    <property type="entry name" value="Rce1/LyrA-like_dom"/>
</dbReference>
<dbReference type="GO" id="GO:0080120">
    <property type="term" value="P:CAAX-box protein maturation"/>
    <property type="evidence" value="ECO:0007669"/>
    <property type="project" value="UniProtKB-ARBA"/>
</dbReference>
<feature type="transmembrane region" description="Helical" evidence="1">
    <location>
        <begin position="245"/>
        <end position="265"/>
    </location>
</feature>
<proteinExistence type="predicted"/>
<evidence type="ECO:0000313" key="4">
    <source>
        <dbReference type="Proteomes" id="UP000199345"/>
    </source>
</evidence>
<feature type="transmembrane region" description="Helical" evidence="1">
    <location>
        <begin position="225"/>
        <end position="240"/>
    </location>
</feature>
<dbReference type="GO" id="GO:0004175">
    <property type="term" value="F:endopeptidase activity"/>
    <property type="evidence" value="ECO:0007669"/>
    <property type="project" value="UniProtKB-ARBA"/>
</dbReference>
<feature type="transmembrane region" description="Helical" evidence="1">
    <location>
        <begin position="167"/>
        <end position="189"/>
    </location>
</feature>
<dbReference type="AlphaFoldDB" id="A0A1I0CPE1"/>
<keyword evidence="1" id="KW-0472">Membrane</keyword>
<feature type="transmembrane region" description="Helical" evidence="1">
    <location>
        <begin position="88"/>
        <end position="111"/>
    </location>
</feature>
<keyword evidence="1" id="KW-0812">Transmembrane</keyword>
<organism evidence="3 4">
    <name type="scientific">Nitrosomonas marina</name>
    <dbReference type="NCBI Taxonomy" id="917"/>
    <lineage>
        <taxon>Bacteria</taxon>
        <taxon>Pseudomonadati</taxon>
        <taxon>Pseudomonadota</taxon>
        <taxon>Betaproteobacteria</taxon>
        <taxon>Nitrosomonadales</taxon>
        <taxon>Nitrosomonadaceae</taxon>
        <taxon>Nitrosomonas</taxon>
    </lineage>
</organism>
<feature type="domain" description="CAAX prenyl protease 2/Lysostaphin resistance protein A-like" evidence="2">
    <location>
        <begin position="171"/>
        <end position="256"/>
    </location>
</feature>
<name>A0A1I0CPE1_9PROT</name>
<reference evidence="4" key="1">
    <citation type="submission" date="2016-10" db="EMBL/GenBank/DDBJ databases">
        <authorList>
            <person name="Varghese N."/>
            <person name="Submissions S."/>
        </authorList>
    </citation>
    <scope>NUCLEOTIDE SEQUENCE [LARGE SCALE GENOMIC DNA]</scope>
    <source>
        <strain evidence="4">Nm71</strain>
    </source>
</reference>
<dbReference type="Proteomes" id="UP000199345">
    <property type="component" value="Unassembled WGS sequence"/>
</dbReference>
<protein>
    <recommendedName>
        <fullName evidence="2">CAAX prenyl protease 2/Lysostaphin resistance protein A-like domain-containing protein</fullName>
    </recommendedName>
</protein>
<keyword evidence="1" id="KW-1133">Transmembrane helix</keyword>
<dbReference type="EMBL" id="FOIA01000015">
    <property type="protein sequence ID" value="SET21139.1"/>
    <property type="molecule type" value="Genomic_DNA"/>
</dbReference>
<feature type="transmembrane region" description="Helical" evidence="1">
    <location>
        <begin position="201"/>
        <end position="219"/>
    </location>
</feature>
<evidence type="ECO:0000256" key="1">
    <source>
        <dbReference type="SAM" id="Phobius"/>
    </source>
</evidence>
<sequence>MRRFLLTVYKTFVSTEKNSYRSLKNNILQFDYKVTLVCLTTALVLTCTHYFGDFRFLVSILLDLGFNGLAIKLQRLMLMHPDSGLFQALYWASVIVFFYLALPAICIKWIFRENFIEYGAGFEGALRYYRLYIWMLIVMVPLVYYFSATESFIKMYPFYKVSPGDSLFPKFLVWELFYFLQFVALEFFFRGFMLHGTKHRFGFYSIFFMMVPYCMIHFGKPMPETIAAIIAGVILGYMSLKSRNIWLGVFVHCSVALMMDVSALIRQGVFESQAVAVWLFG</sequence>
<evidence type="ECO:0000313" key="3">
    <source>
        <dbReference type="EMBL" id="SET21139.1"/>
    </source>
</evidence>
<gene>
    <name evidence="3" type="ORF">SAMN05216326_11577</name>
</gene>
<dbReference type="Pfam" id="PF02517">
    <property type="entry name" value="Rce1-like"/>
    <property type="match status" value="1"/>
</dbReference>
<feature type="transmembrane region" description="Helical" evidence="1">
    <location>
        <begin position="30"/>
        <end position="52"/>
    </location>
</feature>